<dbReference type="OrthoDB" id="1939092at2759"/>
<feature type="compositionally biased region" description="Basic and acidic residues" evidence="1">
    <location>
        <begin position="1"/>
        <end position="24"/>
    </location>
</feature>
<dbReference type="InterPro" id="IPR039319">
    <property type="entry name" value="ELF3-like"/>
</dbReference>
<gene>
    <name evidence="2" type="primary">LOC107809465</name>
</gene>
<evidence type="ECO:0000313" key="2">
    <source>
        <dbReference type="RefSeq" id="XP_016489597.1"/>
    </source>
</evidence>
<organism evidence="2">
    <name type="scientific">Nicotiana tabacum</name>
    <name type="common">Common tobacco</name>
    <dbReference type="NCBI Taxonomy" id="4097"/>
    <lineage>
        <taxon>Eukaryota</taxon>
        <taxon>Viridiplantae</taxon>
        <taxon>Streptophyta</taxon>
        <taxon>Embryophyta</taxon>
        <taxon>Tracheophyta</taxon>
        <taxon>Spermatophyta</taxon>
        <taxon>Magnoliopsida</taxon>
        <taxon>eudicotyledons</taxon>
        <taxon>Gunneridae</taxon>
        <taxon>Pentapetalae</taxon>
        <taxon>asterids</taxon>
        <taxon>lamiids</taxon>
        <taxon>Solanales</taxon>
        <taxon>Solanaceae</taxon>
        <taxon>Nicotianoideae</taxon>
        <taxon>Nicotianeae</taxon>
        <taxon>Nicotiana</taxon>
    </lineage>
</organism>
<feature type="region of interest" description="Disordered" evidence="1">
    <location>
        <begin position="1"/>
        <end position="37"/>
    </location>
</feature>
<dbReference type="RefSeq" id="XP_016489597.1">
    <property type="nucleotide sequence ID" value="XM_016634111.1"/>
</dbReference>
<evidence type="ECO:0000256" key="1">
    <source>
        <dbReference type="SAM" id="MobiDB-lite"/>
    </source>
</evidence>
<dbReference type="PANTHER" id="PTHR34281:SF12">
    <property type="entry name" value="PROTEIN EARLY FLOWERING 3"/>
    <property type="match status" value="1"/>
</dbReference>
<accession>A0A1S4BL91</accession>
<proteinExistence type="predicted"/>
<reference evidence="2" key="1">
    <citation type="submission" date="2025-08" db="UniProtKB">
        <authorList>
            <consortium name="RefSeq"/>
        </authorList>
    </citation>
    <scope>IDENTIFICATION</scope>
</reference>
<dbReference type="PANTHER" id="PTHR34281">
    <property type="entry name" value="PROTEIN EARLY FLOWERING 3"/>
    <property type="match status" value="1"/>
</dbReference>
<dbReference type="AlphaFoldDB" id="A0A1S4BL91"/>
<dbReference type="GO" id="GO:2000028">
    <property type="term" value="P:regulation of photoperiodism, flowering"/>
    <property type="evidence" value="ECO:0007669"/>
    <property type="project" value="InterPro"/>
</dbReference>
<name>A0A1S4BL91_TOBAC</name>
<protein>
    <submittedName>
        <fullName evidence="2">Protein EARLY FLOWERING 3 isoform X2</fullName>
    </submittedName>
</protein>
<sequence>MSAHYEKDLNKENSKQPAISREHSANSTSIPSMDKPDGVLKQANVLLHYESRDDPDNTFGIFCTSHLLRLESGVDSQVGGTILSEPVRLVDNGDSSLPLKDAASEEQIIPNNNHINDTELKEGNASELLETRNVDQGANLSETSMVESISGMYISPDDVVGIIGQKHFWNARRAISNQQRVFAVQVFELHRLIKVQRL</sequence>